<dbReference type="InterPro" id="IPR018062">
    <property type="entry name" value="HTH_AraC-typ_CS"/>
</dbReference>
<evidence type="ECO:0000256" key="2">
    <source>
        <dbReference type="ARBA" id="ARBA00023125"/>
    </source>
</evidence>
<dbReference type="EMBL" id="BMKG01000023">
    <property type="protein sequence ID" value="GGC17762.1"/>
    <property type="molecule type" value="Genomic_DNA"/>
</dbReference>
<evidence type="ECO:0000256" key="3">
    <source>
        <dbReference type="ARBA" id="ARBA00023163"/>
    </source>
</evidence>
<reference evidence="6" key="4">
    <citation type="submission" date="2024-05" db="EMBL/GenBank/DDBJ databases">
        <authorList>
            <person name="Sun Q."/>
            <person name="Zhou Y."/>
        </authorList>
    </citation>
    <scope>NUCLEOTIDE SEQUENCE</scope>
    <source>
        <strain evidence="6">CGMCC 1.15931</strain>
    </source>
</reference>
<accession>A0A6I3T8N5</accession>
<dbReference type="EMBL" id="WNKZ01000116">
    <property type="protein sequence ID" value="MTV55947.1"/>
    <property type="molecule type" value="Genomic_DNA"/>
</dbReference>
<keyword evidence="1" id="KW-0805">Transcription regulation</keyword>
<keyword evidence="4" id="KW-0812">Transmembrane</keyword>
<dbReference type="PRINTS" id="PR00032">
    <property type="entry name" value="HTHARAC"/>
</dbReference>
<protein>
    <submittedName>
        <fullName evidence="7">Helix-turn-helix domain-containing protein</fullName>
    </submittedName>
</protein>
<keyword evidence="4" id="KW-0472">Membrane</keyword>
<reference evidence="9" key="2">
    <citation type="journal article" date="2019" name="Int. J. Syst. Evol. Microbiol.">
        <title>The Global Catalogue of Microorganisms (GCM) 10K type strain sequencing project: providing services to taxonomists for standard genome sequencing and annotation.</title>
        <authorList>
            <consortium name="The Broad Institute Genomics Platform"/>
            <consortium name="The Broad Institute Genome Sequencing Center for Infectious Disease"/>
            <person name="Wu L."/>
            <person name="Ma J."/>
        </authorList>
    </citation>
    <scope>NUCLEOTIDE SEQUENCE [LARGE SCALE GENOMIC DNA]</scope>
    <source>
        <strain evidence="9">CGMCC 1.15931</strain>
    </source>
</reference>
<feature type="transmembrane region" description="Helical" evidence="4">
    <location>
        <begin position="223"/>
        <end position="243"/>
    </location>
</feature>
<gene>
    <name evidence="6" type="ORF">GCM10011572_43860</name>
    <name evidence="7" type="ORF">GM672_24795</name>
</gene>
<dbReference type="InterPro" id="IPR009057">
    <property type="entry name" value="Homeodomain-like_sf"/>
</dbReference>
<dbReference type="PROSITE" id="PS00041">
    <property type="entry name" value="HTH_ARAC_FAMILY_1"/>
    <property type="match status" value="1"/>
</dbReference>
<evidence type="ECO:0000259" key="5">
    <source>
        <dbReference type="PROSITE" id="PS01124"/>
    </source>
</evidence>
<name>A0A6I3T8N5_9BURK</name>
<dbReference type="PROSITE" id="PS01124">
    <property type="entry name" value="HTH_ARAC_FAMILY_2"/>
    <property type="match status" value="1"/>
</dbReference>
<evidence type="ECO:0000256" key="1">
    <source>
        <dbReference type="ARBA" id="ARBA00023015"/>
    </source>
</evidence>
<evidence type="ECO:0000313" key="9">
    <source>
        <dbReference type="Proteomes" id="UP000622638"/>
    </source>
</evidence>
<organism evidence="7 8">
    <name type="scientific">Pseudoduganella buxea</name>
    <dbReference type="NCBI Taxonomy" id="1949069"/>
    <lineage>
        <taxon>Bacteria</taxon>
        <taxon>Pseudomonadati</taxon>
        <taxon>Pseudomonadota</taxon>
        <taxon>Betaproteobacteria</taxon>
        <taxon>Burkholderiales</taxon>
        <taxon>Oxalobacteraceae</taxon>
        <taxon>Telluria group</taxon>
        <taxon>Pseudoduganella</taxon>
    </lineage>
</organism>
<keyword evidence="2" id="KW-0238">DNA-binding</keyword>
<dbReference type="GO" id="GO:0003700">
    <property type="term" value="F:DNA-binding transcription factor activity"/>
    <property type="evidence" value="ECO:0007669"/>
    <property type="project" value="InterPro"/>
</dbReference>
<dbReference type="InterPro" id="IPR018060">
    <property type="entry name" value="HTH_AraC"/>
</dbReference>
<dbReference type="Gene3D" id="1.10.10.60">
    <property type="entry name" value="Homeodomain-like"/>
    <property type="match status" value="2"/>
</dbReference>
<dbReference type="OrthoDB" id="8737325at2"/>
<dbReference type="Pfam" id="PF12833">
    <property type="entry name" value="HTH_18"/>
    <property type="match status" value="1"/>
</dbReference>
<dbReference type="PANTHER" id="PTHR43280">
    <property type="entry name" value="ARAC-FAMILY TRANSCRIPTIONAL REGULATOR"/>
    <property type="match status" value="1"/>
</dbReference>
<evidence type="ECO:0000313" key="7">
    <source>
        <dbReference type="EMBL" id="MTV55947.1"/>
    </source>
</evidence>
<sequence>MHEFYNRALVRGLGLLAASLALAWACVGWSQPRQALLPAAGLPWRLAASSDGEAGSRTAIRVRHEANAVRADFRIATDPRPNRHPFAAADLVFTGADGRDVLADLSRHTSLTLRVRCSPANILTLGLPTFDAAVSRPGELLTYRTPAAFFACNETPSRVTIDLTRLETPQWWFDMFKLDLSRQAYTLDRVAKLYVGTTFQSPRDIASTVELGDIVLHGRDERYLWLLGILLTGGWSIYALWFFRAHAAALVRDVQQKLHKDRPLQAYQQLALEPQRDREKAAILRHIATHYADAALDMEKVVQATGSNRNKVNDILKAELGFTFTAYVNKLRLTEAARLLAEKSTATVAEIAYAVGYGNISYFNRLFKEEYGCTPKAFREAAGTTVQAD</sequence>
<keyword evidence="9" id="KW-1185">Reference proteome</keyword>
<keyword evidence="3" id="KW-0804">Transcription</keyword>
<dbReference type="SUPFAM" id="SSF46689">
    <property type="entry name" value="Homeodomain-like"/>
    <property type="match status" value="1"/>
</dbReference>
<dbReference type="InterPro" id="IPR020449">
    <property type="entry name" value="Tscrpt_reg_AraC-type_HTH"/>
</dbReference>
<dbReference type="AlphaFoldDB" id="A0A6I3T8N5"/>
<proteinExistence type="predicted"/>
<dbReference type="GO" id="GO:0043565">
    <property type="term" value="F:sequence-specific DNA binding"/>
    <property type="evidence" value="ECO:0007669"/>
    <property type="project" value="InterPro"/>
</dbReference>
<dbReference type="SMART" id="SM00342">
    <property type="entry name" value="HTH_ARAC"/>
    <property type="match status" value="1"/>
</dbReference>
<reference evidence="6" key="1">
    <citation type="journal article" date="2014" name="Int. J. Syst. Evol. Microbiol.">
        <title>Complete genome of a new Firmicutes species belonging to the dominant human colonic microbiota ('Ruminococcus bicirculans') reveals two chromosomes and a selective capacity to utilize plant glucans.</title>
        <authorList>
            <consortium name="NISC Comparative Sequencing Program"/>
            <person name="Wegmann U."/>
            <person name="Louis P."/>
            <person name="Goesmann A."/>
            <person name="Henrissat B."/>
            <person name="Duncan S.H."/>
            <person name="Flint H.J."/>
        </authorList>
    </citation>
    <scope>NUCLEOTIDE SEQUENCE</scope>
    <source>
        <strain evidence="6">CGMCC 1.15931</strain>
    </source>
</reference>
<feature type="domain" description="HTH araC/xylS-type" evidence="5">
    <location>
        <begin position="281"/>
        <end position="381"/>
    </location>
</feature>
<dbReference type="PANTHER" id="PTHR43280:SF27">
    <property type="entry name" value="TRANSCRIPTIONAL REGULATOR MTLR"/>
    <property type="match status" value="1"/>
</dbReference>
<keyword evidence="4" id="KW-1133">Transmembrane helix</keyword>
<evidence type="ECO:0000313" key="6">
    <source>
        <dbReference type="EMBL" id="GGC17762.1"/>
    </source>
</evidence>
<evidence type="ECO:0000313" key="8">
    <source>
        <dbReference type="Proteomes" id="UP000430634"/>
    </source>
</evidence>
<dbReference type="Proteomes" id="UP000430634">
    <property type="component" value="Unassembled WGS sequence"/>
</dbReference>
<evidence type="ECO:0000256" key="4">
    <source>
        <dbReference type="SAM" id="Phobius"/>
    </source>
</evidence>
<reference evidence="7 8" key="3">
    <citation type="submission" date="2019-11" db="EMBL/GenBank/DDBJ databases">
        <title>Type strains purchased from KCTC, JCM and DSMZ.</title>
        <authorList>
            <person name="Lu H."/>
        </authorList>
    </citation>
    <scope>NUCLEOTIDE SEQUENCE [LARGE SCALE GENOMIC DNA]</scope>
    <source>
        <strain evidence="7 8">KCTC 52429</strain>
    </source>
</reference>
<dbReference type="RefSeq" id="WP_155473201.1">
    <property type="nucleotide sequence ID" value="NZ_BMKG01000023.1"/>
</dbReference>
<dbReference type="Proteomes" id="UP000622638">
    <property type="component" value="Unassembled WGS sequence"/>
</dbReference>
<comment type="caution">
    <text evidence="7">The sequence shown here is derived from an EMBL/GenBank/DDBJ whole genome shotgun (WGS) entry which is preliminary data.</text>
</comment>